<organism evidence="2 3">
    <name type="scientific">Dibothriocephalus latus</name>
    <name type="common">Fish tapeworm</name>
    <name type="synonym">Diphyllobothrium latum</name>
    <dbReference type="NCBI Taxonomy" id="60516"/>
    <lineage>
        <taxon>Eukaryota</taxon>
        <taxon>Metazoa</taxon>
        <taxon>Spiralia</taxon>
        <taxon>Lophotrochozoa</taxon>
        <taxon>Platyhelminthes</taxon>
        <taxon>Cestoda</taxon>
        <taxon>Eucestoda</taxon>
        <taxon>Diphyllobothriidea</taxon>
        <taxon>Diphyllobothriidae</taxon>
        <taxon>Dibothriocephalus</taxon>
    </lineage>
</organism>
<name>A0A3P7P509_DIBLA</name>
<dbReference type="OrthoDB" id="6241467at2759"/>
<evidence type="ECO:0000313" key="3">
    <source>
        <dbReference type="Proteomes" id="UP000281553"/>
    </source>
</evidence>
<keyword evidence="3" id="KW-1185">Reference proteome</keyword>
<gene>
    <name evidence="2" type="ORF">DILT_LOCUS11400</name>
</gene>
<evidence type="ECO:0000256" key="1">
    <source>
        <dbReference type="SAM" id="MobiDB-lite"/>
    </source>
</evidence>
<dbReference type="AlphaFoldDB" id="A0A3P7P509"/>
<sequence>MHEKRSQSSSRVSSSREKNKKPPWKYWGRSQIPDILDPPVFEPYQPMQTFGPVTVAKNIAPGEWPSAHFAMVNHNAELQSAQNDSSRVYAALQQIQPLPSKLTDGG</sequence>
<evidence type="ECO:0000313" key="2">
    <source>
        <dbReference type="EMBL" id="VDN15569.1"/>
    </source>
</evidence>
<proteinExistence type="predicted"/>
<protein>
    <submittedName>
        <fullName evidence="2">Uncharacterized protein</fullName>
    </submittedName>
</protein>
<dbReference type="EMBL" id="UYRU01062937">
    <property type="protein sequence ID" value="VDN15569.1"/>
    <property type="molecule type" value="Genomic_DNA"/>
</dbReference>
<dbReference type="Proteomes" id="UP000281553">
    <property type="component" value="Unassembled WGS sequence"/>
</dbReference>
<accession>A0A3P7P509</accession>
<feature type="region of interest" description="Disordered" evidence="1">
    <location>
        <begin position="1"/>
        <end position="29"/>
    </location>
</feature>
<reference evidence="2 3" key="1">
    <citation type="submission" date="2018-11" db="EMBL/GenBank/DDBJ databases">
        <authorList>
            <consortium name="Pathogen Informatics"/>
        </authorList>
    </citation>
    <scope>NUCLEOTIDE SEQUENCE [LARGE SCALE GENOMIC DNA]</scope>
</reference>